<accession>A0A7W5TQL4</accession>
<dbReference type="Gene3D" id="6.10.250.660">
    <property type="match status" value="1"/>
</dbReference>
<protein>
    <submittedName>
        <fullName evidence="1">DivIVA domain-containing protein</fullName>
    </submittedName>
</protein>
<dbReference type="RefSeq" id="WP_183358339.1">
    <property type="nucleotide sequence ID" value="NZ_BAABKR010000016.1"/>
</dbReference>
<gene>
    <name evidence="1" type="ORF">FHX47_001539</name>
</gene>
<reference evidence="1 2" key="1">
    <citation type="submission" date="2020-08" db="EMBL/GenBank/DDBJ databases">
        <title>Sequencing the genomes of 1000 actinobacteria strains.</title>
        <authorList>
            <person name="Klenk H.-P."/>
        </authorList>
    </citation>
    <scope>NUCLEOTIDE SEQUENCE [LARGE SCALE GENOMIC DNA]</scope>
    <source>
        <strain evidence="1 2">DSM 28238</strain>
    </source>
</reference>
<comment type="caution">
    <text evidence="1">The sequence shown here is derived from an EMBL/GenBank/DDBJ whole genome shotgun (WGS) entry which is preliminary data.</text>
</comment>
<dbReference type="NCBIfam" id="TIGR03544">
    <property type="entry name" value="DivI1A_domain"/>
    <property type="match status" value="1"/>
</dbReference>
<keyword evidence="2" id="KW-1185">Reference proteome</keyword>
<organism evidence="1 2">
    <name type="scientific">Garicola koreensis</name>
    <dbReference type="NCBI Taxonomy" id="1262554"/>
    <lineage>
        <taxon>Bacteria</taxon>
        <taxon>Bacillati</taxon>
        <taxon>Actinomycetota</taxon>
        <taxon>Actinomycetes</taxon>
        <taxon>Micrococcales</taxon>
        <taxon>Micrococcaceae</taxon>
        <taxon>Garicola</taxon>
    </lineage>
</organism>
<dbReference type="EMBL" id="JACIBT010000005">
    <property type="protein sequence ID" value="MBB3667916.1"/>
    <property type="molecule type" value="Genomic_DNA"/>
</dbReference>
<evidence type="ECO:0000313" key="1">
    <source>
        <dbReference type="EMBL" id="MBB3667916.1"/>
    </source>
</evidence>
<sequence>MTWLYLLALVIIGAIVVVLMGKWDGAAAPGEESPATADDPVDQLLRESGAEGLTAQHLDAVQFDSALRGYRMDQVDKLVEALASQLRTTSDKGDIRSG</sequence>
<dbReference type="InterPro" id="IPR019933">
    <property type="entry name" value="DivIVA_domain"/>
</dbReference>
<name>A0A7W5TQL4_9MICC</name>
<dbReference type="AlphaFoldDB" id="A0A7W5TQL4"/>
<dbReference type="Proteomes" id="UP000547528">
    <property type="component" value="Unassembled WGS sequence"/>
</dbReference>
<evidence type="ECO:0000313" key="2">
    <source>
        <dbReference type="Proteomes" id="UP000547528"/>
    </source>
</evidence>
<proteinExistence type="predicted"/>